<feature type="domain" description="Helicase ATP-binding" evidence="3">
    <location>
        <begin position="241"/>
        <end position="431"/>
    </location>
</feature>
<keyword evidence="2 5" id="KW-0347">Helicase</keyword>
<dbReference type="Pfam" id="PF00271">
    <property type="entry name" value="Helicase_C"/>
    <property type="match status" value="1"/>
</dbReference>
<evidence type="ECO:0000256" key="2">
    <source>
        <dbReference type="ARBA" id="ARBA00022806"/>
    </source>
</evidence>
<dbReference type="Pfam" id="PF00176">
    <property type="entry name" value="SNF2-rel_dom"/>
    <property type="match status" value="1"/>
</dbReference>
<dbReference type="STRING" id="686340.Metal_3241"/>
<dbReference type="InterPro" id="IPR025202">
    <property type="entry name" value="PLD-like_dom"/>
</dbReference>
<dbReference type="SMART" id="SM00487">
    <property type="entry name" value="DEXDc"/>
    <property type="match status" value="1"/>
</dbReference>
<keyword evidence="2 5" id="KW-0547">Nucleotide-binding</keyword>
<dbReference type="GO" id="GO:0004386">
    <property type="term" value="F:helicase activity"/>
    <property type="evidence" value="ECO:0007669"/>
    <property type="project" value="UniProtKB-KW"/>
</dbReference>
<dbReference type="InterPro" id="IPR027417">
    <property type="entry name" value="P-loop_NTPase"/>
</dbReference>
<dbReference type="InterPro" id="IPR038718">
    <property type="entry name" value="SNF2-like_sf"/>
</dbReference>
<dbReference type="CDD" id="cd18793">
    <property type="entry name" value="SF2_C_SNF"/>
    <property type="match status" value="1"/>
</dbReference>
<evidence type="ECO:0000313" key="5">
    <source>
        <dbReference type="EMBL" id="EIC30911.1"/>
    </source>
</evidence>
<reference evidence="5 6" key="1">
    <citation type="journal article" date="2013" name="Genome Announc.">
        <title>Genome Sequence of the Obligate Gammaproteobacterial Methanotroph Methylomicrobium album Strain BG8.</title>
        <authorList>
            <person name="Kits K.D."/>
            <person name="Kalyuzhnaya M.G."/>
            <person name="Klotz M.G."/>
            <person name="Jetten M.S."/>
            <person name="Op den Camp H.J."/>
            <person name="Vuilleumier S."/>
            <person name="Bringel F."/>
            <person name="Dispirito A.A."/>
            <person name="Murrell J.C."/>
            <person name="Bruce D."/>
            <person name="Cheng J.F."/>
            <person name="Copeland A."/>
            <person name="Goodwin L."/>
            <person name="Hauser L."/>
            <person name="Lajus A."/>
            <person name="Land M.L."/>
            <person name="Lapidus A."/>
            <person name="Lucas S."/>
            <person name="Medigue C."/>
            <person name="Pitluck S."/>
            <person name="Woyke T."/>
            <person name="Zeytun A."/>
            <person name="Stein L.Y."/>
        </authorList>
    </citation>
    <scope>NUCLEOTIDE SEQUENCE [LARGE SCALE GENOMIC DNA]</scope>
    <source>
        <strain evidence="5 6">BG8</strain>
    </source>
</reference>
<dbReference type="NCBIfam" id="NF042964">
    <property type="entry name" value="phospholipD_antiphage"/>
    <property type="match status" value="1"/>
</dbReference>
<gene>
    <name evidence="5" type="ORF">Metal_3241</name>
</gene>
<dbReference type="Gene3D" id="3.30.870.10">
    <property type="entry name" value="Endonuclease Chain A"/>
    <property type="match status" value="1"/>
</dbReference>
<dbReference type="PROSITE" id="PS51194">
    <property type="entry name" value="HELICASE_CTER"/>
    <property type="match status" value="1"/>
</dbReference>
<dbReference type="Proteomes" id="UP000005090">
    <property type="component" value="Chromosome"/>
</dbReference>
<keyword evidence="2 5" id="KW-0067">ATP-binding</keyword>
<dbReference type="InterPro" id="IPR000330">
    <property type="entry name" value="SNF2_N"/>
</dbReference>
<evidence type="ECO:0000259" key="3">
    <source>
        <dbReference type="PROSITE" id="PS51192"/>
    </source>
</evidence>
<dbReference type="PANTHER" id="PTHR45766">
    <property type="entry name" value="DNA ANNEALING HELICASE AND ENDONUCLEASE ZRANB3 FAMILY MEMBER"/>
    <property type="match status" value="1"/>
</dbReference>
<dbReference type="Pfam" id="PF13091">
    <property type="entry name" value="PLDc_2"/>
    <property type="match status" value="1"/>
</dbReference>
<dbReference type="PROSITE" id="PS51192">
    <property type="entry name" value="HELICASE_ATP_BIND_1"/>
    <property type="match status" value="1"/>
</dbReference>
<dbReference type="GO" id="GO:0005524">
    <property type="term" value="F:ATP binding"/>
    <property type="evidence" value="ECO:0007669"/>
    <property type="project" value="InterPro"/>
</dbReference>
<dbReference type="SMART" id="SM00490">
    <property type="entry name" value="HELICc"/>
    <property type="match status" value="1"/>
</dbReference>
<dbReference type="SUPFAM" id="SSF52540">
    <property type="entry name" value="P-loop containing nucleoside triphosphate hydrolases"/>
    <property type="match status" value="2"/>
</dbReference>
<dbReference type="InterPro" id="IPR049730">
    <property type="entry name" value="SNF2/RAD54-like_C"/>
</dbReference>
<dbReference type="PANTHER" id="PTHR45766:SF6">
    <property type="entry name" value="SWI_SNF-RELATED MATRIX-ASSOCIATED ACTIN-DEPENDENT REGULATOR OF CHROMATIN SUBFAMILY A-LIKE PROTEIN 1"/>
    <property type="match status" value="1"/>
</dbReference>
<dbReference type="eggNOG" id="COG1502">
    <property type="taxonomic scope" value="Bacteria"/>
</dbReference>
<keyword evidence="1" id="KW-0378">Hydrolase</keyword>
<name>H8GPG5_METAL</name>
<proteinExistence type="predicted"/>
<sequence>MTLRRFSSRTYRLDQSFLAEQLKGALSYRRIAGYFTSSLFEVAHEWLEHIPDVKIVCNVDIHPDDLKVAQLRETKMLGRWNANAIEAEALLNRDRYRRLDAFLQQHGAAIRVAPDDICGFVHGKAGVIQRADGRKIGFIGSMNETRSGWQHHYEILWEDDSPEGVAWIEAEFEYLWNAAKPLPEAVCKEVRRRSHRHEILLDDVADDDNLAPAALIESPLYREGLSLQPWQQSFVAECLKHYRDYGAVRLLLADEVGLGKTLSLATAALALCLLTEKEKRRRKPILIFAPATLCEQWQTELLDKLGIPTARWHTTKKLWLDADERTISPAGPEHIAACPLRIGIVSTGLMMRDSTEKQHLLDLNFGLAILDEAHKARTRQGFGKNAGEPNELLAFITAIAARADHVLLGTATPIQTTPEDLWDLVRVLHQGKGNFVLGNDYACWHKPDQVLPILSGEQEVTELETAWEMLRSPLPPVNSTSDSRVRQLYSAIRQDLGMAVKQFEAGRLADLDLGTREDFELELERRVANAPFFQRENPFVRHVVLRKRTTLEDAGLLKRVGVDVHPDANRVKDIHAFNALFEGLAVRTDEHFREACNEARRFGKVLGKRGKGAGFMKNLMQQRICSSLIAGINTAKALLEGRTLHEEMDEIEEDVALQTDEERAALELLLHRLQLIDSDAKFEAVLHYLINEGWLAHGCIIFSQYYDTARWLADSLAARFPDEAIGLYAGAGRSRLYQGGDSVGIAREILKIKVAEHEIRVMVATDAACEGLNLQTLGTLINVDLPWNPTKLEQRIGRIKRFGQVRDNVDMLNLVNEQTVDEKVYARLSERMRDKFNLFGSLPDTIKDDWIEDIETLDEKMDQYIDAQKRATGFDLRYNAHISPSEKDWRDCSDVLSQRDFGTLMRQAWEK</sequence>
<dbReference type="SUPFAM" id="SSF56024">
    <property type="entry name" value="Phospholipase D/nuclease"/>
    <property type="match status" value="1"/>
</dbReference>
<dbReference type="GO" id="GO:0016787">
    <property type="term" value="F:hydrolase activity"/>
    <property type="evidence" value="ECO:0007669"/>
    <property type="project" value="UniProtKB-KW"/>
</dbReference>
<dbReference type="InterPro" id="IPR001650">
    <property type="entry name" value="Helicase_C-like"/>
</dbReference>
<dbReference type="eggNOG" id="COG0553">
    <property type="taxonomic scope" value="Bacteria"/>
</dbReference>
<accession>H8GPG5</accession>
<evidence type="ECO:0000313" key="6">
    <source>
        <dbReference type="Proteomes" id="UP000005090"/>
    </source>
</evidence>
<dbReference type="Gene3D" id="3.40.50.300">
    <property type="entry name" value="P-loop containing nucleotide triphosphate hydrolases"/>
    <property type="match status" value="1"/>
</dbReference>
<organism evidence="5 6">
    <name type="scientific">Methylomicrobium album BG8</name>
    <dbReference type="NCBI Taxonomy" id="686340"/>
    <lineage>
        <taxon>Bacteria</taxon>
        <taxon>Pseudomonadati</taxon>
        <taxon>Pseudomonadota</taxon>
        <taxon>Gammaproteobacteria</taxon>
        <taxon>Methylococcales</taxon>
        <taxon>Methylococcaceae</taxon>
        <taxon>Methylomicrobium</taxon>
    </lineage>
</organism>
<keyword evidence="6" id="KW-1185">Reference proteome</keyword>
<protein>
    <submittedName>
        <fullName evidence="5">DNA/RNA helicase, superfamily II</fullName>
    </submittedName>
</protein>
<dbReference type="InterPro" id="IPR014001">
    <property type="entry name" value="Helicase_ATP-bd"/>
</dbReference>
<dbReference type="EMBL" id="CM001475">
    <property type="protein sequence ID" value="EIC30911.1"/>
    <property type="molecule type" value="Genomic_DNA"/>
</dbReference>
<dbReference type="InterPro" id="IPR049952">
    <property type="entry name" value="PhospholipD-like_anti-phage"/>
</dbReference>
<dbReference type="Gene3D" id="3.40.50.10810">
    <property type="entry name" value="Tandem AAA-ATPase domain"/>
    <property type="match status" value="1"/>
</dbReference>
<evidence type="ECO:0000256" key="1">
    <source>
        <dbReference type="ARBA" id="ARBA00022801"/>
    </source>
</evidence>
<dbReference type="RefSeq" id="WP_005373843.1">
    <property type="nucleotide sequence ID" value="NZ_CM001475.1"/>
</dbReference>
<feature type="domain" description="Helicase C-terminal" evidence="4">
    <location>
        <begin position="681"/>
        <end position="850"/>
    </location>
</feature>
<evidence type="ECO:0000259" key="4">
    <source>
        <dbReference type="PROSITE" id="PS51194"/>
    </source>
</evidence>
<dbReference type="HOGENOM" id="CLU_006296_0_0_6"/>
<dbReference type="AlphaFoldDB" id="H8GPG5"/>